<name>A0A081S2W4_PHOTE</name>
<feature type="transmembrane region" description="Helical" evidence="5">
    <location>
        <begin position="56"/>
        <end position="75"/>
    </location>
</feature>
<feature type="domain" description="Major facilitator superfamily (MFS) profile" evidence="6">
    <location>
        <begin position="16"/>
        <end position="499"/>
    </location>
</feature>
<proteinExistence type="predicted"/>
<dbReference type="Gene3D" id="1.20.1720.10">
    <property type="entry name" value="Multidrug resistance protein D"/>
    <property type="match status" value="1"/>
</dbReference>
<evidence type="ECO:0000256" key="2">
    <source>
        <dbReference type="ARBA" id="ARBA00022692"/>
    </source>
</evidence>
<dbReference type="RefSeq" id="WP_021323043.1">
    <property type="nucleotide sequence ID" value="NZ_CAWLUD010000001.1"/>
</dbReference>
<dbReference type="PROSITE" id="PS50850">
    <property type="entry name" value="MFS"/>
    <property type="match status" value="1"/>
</dbReference>
<evidence type="ECO:0000256" key="3">
    <source>
        <dbReference type="ARBA" id="ARBA00022989"/>
    </source>
</evidence>
<feature type="transmembrane region" description="Helical" evidence="5">
    <location>
        <begin position="270"/>
        <end position="290"/>
    </location>
</feature>
<comment type="caution">
    <text evidence="7">The sequence shown here is derived from an EMBL/GenBank/DDBJ whole genome shotgun (WGS) entry which is preliminary data.</text>
</comment>
<feature type="transmembrane region" description="Helical" evidence="5">
    <location>
        <begin position="363"/>
        <end position="384"/>
    </location>
</feature>
<keyword evidence="2 5" id="KW-0812">Transmembrane</keyword>
<sequence>MKTKINTGSSVNKIPLVLTACLTAAVIPLSIAGPAVVVPSINQALGGSAIELSWVINAYILTYGSATMAAGSLADIHGRKKLWLLGLLLFAVITAAIPYMPSVFWVDILRLIQGLGAAAAFAGSMAALTQEFDGHQRTRIFSLIGTTFGAGAAFGPFLAGLLIDTLGWPWVFWLPSLVALAASILVSIYARETRDPEAEGLDWPGAITFTLSLAVFTYGIILAPEKGWGDGTVLTTLICAVIVFIVFIVIERQRSKPMLDLSLFANARFVGVQLLAIAPAYAYVVLLVILPARFIGVEGYSALEAGQMMITLSAPLLIVPFIAGQLARWINVGVLSGLGLIIAALGLFWLGYGISGDTTAERLWPMLVIGIGIGLPWGLMDGLAVSVVPKERAGMATGIFNAVRLAGDGIALAVVGAVLSARIASGLNTLGSIPTDILSEISTRLAMSDLNNAVAIHPSLDKSLLYKVYEEAFRYQFIALAVAAAITAILVFILLGKVKSHSESK</sequence>
<protein>
    <submittedName>
        <fullName evidence="7">Sugar phosphate permease</fullName>
    </submittedName>
</protein>
<feature type="transmembrane region" description="Helical" evidence="5">
    <location>
        <begin position="405"/>
        <end position="424"/>
    </location>
</feature>
<accession>A0A081S2W4</accession>
<evidence type="ECO:0000256" key="4">
    <source>
        <dbReference type="ARBA" id="ARBA00023136"/>
    </source>
</evidence>
<evidence type="ECO:0000313" key="8">
    <source>
        <dbReference type="Proteomes" id="UP000028002"/>
    </source>
</evidence>
<dbReference type="InterPro" id="IPR020846">
    <property type="entry name" value="MFS_dom"/>
</dbReference>
<feature type="transmembrane region" description="Helical" evidence="5">
    <location>
        <begin position="233"/>
        <end position="250"/>
    </location>
</feature>
<feature type="transmembrane region" description="Helical" evidence="5">
    <location>
        <begin position="302"/>
        <end position="322"/>
    </location>
</feature>
<dbReference type="CDD" id="cd17321">
    <property type="entry name" value="MFS_MMR_MDR_like"/>
    <property type="match status" value="1"/>
</dbReference>
<evidence type="ECO:0000256" key="5">
    <source>
        <dbReference type="SAM" id="Phobius"/>
    </source>
</evidence>
<keyword evidence="4 5" id="KW-0472">Membrane</keyword>
<dbReference type="Proteomes" id="UP000028002">
    <property type="component" value="Unassembled WGS sequence"/>
</dbReference>
<organism evidence="7 8">
    <name type="scientific">Photorhabdus temperata subsp. temperata Meg1</name>
    <dbReference type="NCBI Taxonomy" id="1393735"/>
    <lineage>
        <taxon>Bacteria</taxon>
        <taxon>Pseudomonadati</taxon>
        <taxon>Pseudomonadota</taxon>
        <taxon>Gammaproteobacteria</taxon>
        <taxon>Enterobacterales</taxon>
        <taxon>Morganellaceae</taxon>
        <taxon>Photorhabdus</taxon>
    </lineage>
</organism>
<dbReference type="AlphaFoldDB" id="A0A081S2W4"/>
<dbReference type="PATRIC" id="fig|1393735.3.peg.169"/>
<evidence type="ECO:0000256" key="1">
    <source>
        <dbReference type="ARBA" id="ARBA00004141"/>
    </source>
</evidence>
<gene>
    <name evidence="7" type="ORF">MEG1DRAFT_00163</name>
</gene>
<dbReference type="PANTHER" id="PTHR42718:SF49">
    <property type="entry name" value="EXPORT PROTEIN"/>
    <property type="match status" value="1"/>
</dbReference>
<comment type="subcellular location">
    <subcellularLocation>
        <location evidence="1">Membrane</location>
        <topology evidence="1">Multi-pass membrane protein</topology>
    </subcellularLocation>
</comment>
<evidence type="ECO:0000259" key="6">
    <source>
        <dbReference type="PROSITE" id="PS50850"/>
    </source>
</evidence>
<feature type="transmembrane region" description="Helical" evidence="5">
    <location>
        <begin position="140"/>
        <end position="163"/>
    </location>
</feature>
<dbReference type="InterPro" id="IPR011701">
    <property type="entry name" value="MFS"/>
</dbReference>
<feature type="transmembrane region" description="Helical" evidence="5">
    <location>
        <begin position="169"/>
        <end position="189"/>
    </location>
</feature>
<feature type="transmembrane region" description="Helical" evidence="5">
    <location>
        <begin position="473"/>
        <end position="495"/>
    </location>
</feature>
<feature type="transmembrane region" description="Helical" evidence="5">
    <location>
        <begin position="201"/>
        <end position="221"/>
    </location>
</feature>
<keyword evidence="3 5" id="KW-1133">Transmembrane helix</keyword>
<feature type="transmembrane region" description="Helical" evidence="5">
    <location>
        <begin position="82"/>
        <end position="102"/>
    </location>
</feature>
<dbReference type="PRINTS" id="PR01036">
    <property type="entry name" value="TCRTETB"/>
</dbReference>
<dbReference type="GO" id="GO:0016020">
    <property type="term" value="C:membrane"/>
    <property type="evidence" value="ECO:0007669"/>
    <property type="project" value="UniProtKB-SubCell"/>
</dbReference>
<dbReference type="PANTHER" id="PTHR42718">
    <property type="entry name" value="MAJOR FACILITATOR SUPERFAMILY MULTIDRUG TRANSPORTER MFSC"/>
    <property type="match status" value="1"/>
</dbReference>
<dbReference type="SUPFAM" id="SSF103473">
    <property type="entry name" value="MFS general substrate transporter"/>
    <property type="match status" value="1"/>
</dbReference>
<reference evidence="7 8" key="1">
    <citation type="submission" date="2014-03" db="EMBL/GenBank/DDBJ databases">
        <title>Draft Genome of Photorhabdus temperata Meg1.</title>
        <authorList>
            <person name="Hurst S.G.IV."/>
            <person name="Morris K."/>
            <person name="Thomas K."/>
            <person name="Tisa L.S."/>
        </authorList>
    </citation>
    <scope>NUCLEOTIDE SEQUENCE [LARGE SCALE GENOMIC DNA]</scope>
    <source>
        <strain evidence="7 8">Meg1</strain>
    </source>
</reference>
<feature type="transmembrane region" description="Helical" evidence="5">
    <location>
        <begin position="329"/>
        <end position="351"/>
    </location>
</feature>
<dbReference type="GO" id="GO:0022857">
    <property type="term" value="F:transmembrane transporter activity"/>
    <property type="evidence" value="ECO:0007669"/>
    <property type="project" value="InterPro"/>
</dbReference>
<dbReference type="Pfam" id="PF07690">
    <property type="entry name" value="MFS_1"/>
    <property type="match status" value="1"/>
</dbReference>
<feature type="transmembrane region" description="Helical" evidence="5">
    <location>
        <begin position="108"/>
        <end position="128"/>
    </location>
</feature>
<dbReference type="InterPro" id="IPR036259">
    <property type="entry name" value="MFS_trans_sf"/>
</dbReference>
<dbReference type="Gene3D" id="1.20.1250.20">
    <property type="entry name" value="MFS general substrate transporter like domains"/>
    <property type="match status" value="1"/>
</dbReference>
<dbReference type="EMBL" id="JGVH01000001">
    <property type="protein sequence ID" value="KER05267.1"/>
    <property type="molecule type" value="Genomic_DNA"/>
</dbReference>
<evidence type="ECO:0000313" key="7">
    <source>
        <dbReference type="EMBL" id="KER05267.1"/>
    </source>
</evidence>